<dbReference type="PANTHER" id="PTHR13068">
    <property type="entry name" value="CGI-12 PROTEIN-RELATED"/>
    <property type="match status" value="1"/>
</dbReference>
<keyword evidence="2" id="KW-0805">Transcription regulation</keyword>
<keyword evidence="5" id="KW-1185">Reference proteome</keyword>
<keyword evidence="2" id="KW-0806">Transcription termination</keyword>
<dbReference type="InterPro" id="IPR003690">
    <property type="entry name" value="MTERF"/>
</dbReference>
<dbReference type="Proteomes" id="UP000623129">
    <property type="component" value="Unassembled WGS sequence"/>
</dbReference>
<dbReference type="AlphaFoldDB" id="A0A833VGU2"/>
<dbReference type="EMBL" id="SWLB01000024">
    <property type="protein sequence ID" value="KAF3322603.1"/>
    <property type="molecule type" value="Genomic_DNA"/>
</dbReference>
<evidence type="ECO:0000313" key="5">
    <source>
        <dbReference type="Proteomes" id="UP000623129"/>
    </source>
</evidence>
<protein>
    <submittedName>
        <fullName evidence="4">mTERF</fullName>
    </submittedName>
</protein>
<dbReference type="GO" id="GO:0003676">
    <property type="term" value="F:nucleic acid binding"/>
    <property type="evidence" value="ECO:0007669"/>
    <property type="project" value="InterPro"/>
</dbReference>
<dbReference type="SMART" id="SM00733">
    <property type="entry name" value="Mterf"/>
    <property type="match status" value="6"/>
</dbReference>
<dbReference type="Pfam" id="PF02536">
    <property type="entry name" value="mTERF"/>
    <property type="match status" value="2"/>
</dbReference>
<dbReference type="GO" id="GO:0006353">
    <property type="term" value="P:DNA-templated transcription termination"/>
    <property type="evidence" value="ECO:0007669"/>
    <property type="project" value="UniProtKB-KW"/>
</dbReference>
<evidence type="ECO:0000256" key="3">
    <source>
        <dbReference type="ARBA" id="ARBA00022946"/>
    </source>
</evidence>
<dbReference type="Gene3D" id="1.25.70.10">
    <property type="entry name" value="Transcription termination factor 3, mitochondrial"/>
    <property type="match status" value="1"/>
</dbReference>
<dbReference type="InterPro" id="IPR038538">
    <property type="entry name" value="MTERF_sf"/>
</dbReference>
<organism evidence="4 5">
    <name type="scientific">Carex littledalei</name>
    <dbReference type="NCBI Taxonomy" id="544730"/>
    <lineage>
        <taxon>Eukaryota</taxon>
        <taxon>Viridiplantae</taxon>
        <taxon>Streptophyta</taxon>
        <taxon>Embryophyta</taxon>
        <taxon>Tracheophyta</taxon>
        <taxon>Spermatophyta</taxon>
        <taxon>Magnoliopsida</taxon>
        <taxon>Liliopsida</taxon>
        <taxon>Poales</taxon>
        <taxon>Cyperaceae</taxon>
        <taxon>Cyperoideae</taxon>
        <taxon>Cariceae</taxon>
        <taxon>Carex</taxon>
        <taxon>Carex subgen. Euthyceras</taxon>
    </lineage>
</organism>
<accession>A0A833VGU2</accession>
<dbReference type="OrthoDB" id="637682at2759"/>
<keyword evidence="3" id="KW-0809">Transit peptide</keyword>
<gene>
    <name evidence="4" type="ORF">FCM35_KLT12592</name>
</gene>
<evidence type="ECO:0000256" key="1">
    <source>
        <dbReference type="ARBA" id="ARBA00007692"/>
    </source>
</evidence>
<comment type="similarity">
    <text evidence="1">Belongs to the mTERF family.</text>
</comment>
<proteinExistence type="inferred from homology"/>
<name>A0A833VGU2_9POAL</name>
<evidence type="ECO:0000313" key="4">
    <source>
        <dbReference type="EMBL" id="KAF3322603.1"/>
    </source>
</evidence>
<evidence type="ECO:0000256" key="2">
    <source>
        <dbReference type="ARBA" id="ARBA00022472"/>
    </source>
</evidence>
<dbReference type="PANTHER" id="PTHR13068:SF236">
    <property type="entry name" value="OS02G0749800 PROTEIN"/>
    <property type="match status" value="1"/>
</dbReference>
<dbReference type="FunFam" id="1.25.70.10:FF:000001">
    <property type="entry name" value="Mitochondrial transcription termination factor-like"/>
    <property type="match status" value="1"/>
</dbReference>
<comment type="caution">
    <text evidence="4">The sequence shown here is derived from an EMBL/GenBank/DDBJ whole genome shotgun (WGS) entry which is preliminary data.</text>
</comment>
<keyword evidence="2" id="KW-0804">Transcription</keyword>
<sequence>MLGIVLQNPLSLRYNAGAAHLRFVLDQTAKSISFKRLHLLQSIPPLFRSLVLSSEGASSSIDLPATEKPNAVVSLFYSYGFSEDQVELIMEKNSKLLSSSPERTIKPKLDYLLHFGYSQSELVALVSSDPHLLGVSLEKRIIHNLNLLKQLLGTEELVKRAVARFSRLSRYNLEKCIVPNVEALRMHGVPDKRIIQAVASFPRVMTHKPDSISNVAMELKELGIDPSTRAFIVGINAKIAMTQSVWDSKEAIYKSFGWSDEDFMSAFKRHPYCMLNSEGKIKKMMHFYVHKLGWDPAFLSKNPLLIDLSLERRVLPRCAVLNILASRRLLGREATLLKLLLLAERSFEANYVVKYSKDITVTREAFEGMIEEDFTALRAWDERIRKNEN</sequence>
<reference evidence="4" key="1">
    <citation type="submission" date="2020-01" db="EMBL/GenBank/DDBJ databases">
        <title>Genome sequence of Kobresia littledalei, the first chromosome-level genome in the family Cyperaceae.</title>
        <authorList>
            <person name="Qu G."/>
        </authorList>
    </citation>
    <scope>NUCLEOTIDE SEQUENCE</scope>
    <source>
        <strain evidence="4">C.B.Clarke</strain>
        <tissue evidence="4">Leaf</tissue>
    </source>
</reference>